<dbReference type="InterPro" id="IPR036390">
    <property type="entry name" value="WH_DNA-bd_sf"/>
</dbReference>
<keyword evidence="3" id="KW-1185">Reference proteome</keyword>
<dbReference type="PATRIC" id="fig|1309411.5.peg.1604"/>
<evidence type="ECO:0000313" key="3">
    <source>
        <dbReference type="Proteomes" id="UP000034024"/>
    </source>
</evidence>
<accession>A0A0F7JL57</accession>
<dbReference type="GO" id="GO:0003700">
    <property type="term" value="F:DNA-binding transcription factor activity"/>
    <property type="evidence" value="ECO:0007669"/>
    <property type="project" value="InterPro"/>
</dbReference>
<dbReference type="RefSeq" id="WP_046843562.1">
    <property type="nucleotide sequence ID" value="NZ_CP011389.1"/>
</dbReference>
<dbReference type="InterPro" id="IPR000835">
    <property type="entry name" value="HTH_MarR-typ"/>
</dbReference>
<proteinExistence type="predicted"/>
<evidence type="ECO:0000259" key="1">
    <source>
        <dbReference type="SMART" id="SM00347"/>
    </source>
</evidence>
<dbReference type="AlphaFoldDB" id="A0A0F7JL57"/>
<gene>
    <name evidence="2" type="ORF">SY84_07865</name>
</gene>
<dbReference type="GO" id="GO:0006950">
    <property type="term" value="P:response to stress"/>
    <property type="evidence" value="ECO:0007669"/>
    <property type="project" value="TreeGrafter"/>
</dbReference>
<feature type="domain" description="HTH marR-type" evidence="1">
    <location>
        <begin position="26"/>
        <end position="130"/>
    </location>
</feature>
<dbReference type="KEGG" id="dch:SY84_07865"/>
<dbReference type="SMART" id="SM00347">
    <property type="entry name" value="HTH_MARR"/>
    <property type="match status" value="1"/>
</dbReference>
<dbReference type="InterPro" id="IPR039422">
    <property type="entry name" value="MarR/SlyA-like"/>
</dbReference>
<reference evidence="2 3" key="1">
    <citation type="submission" date="2015-01" db="EMBL/GenBank/DDBJ databases">
        <title>Deinococcus soli/N5/whole genome sequencing.</title>
        <authorList>
            <person name="Kim M.K."/>
            <person name="Srinivasan S."/>
            <person name="Lee J.-J."/>
        </authorList>
    </citation>
    <scope>NUCLEOTIDE SEQUENCE [LARGE SCALE GENOMIC DNA]</scope>
    <source>
        <strain evidence="2 3">N5</strain>
    </source>
</reference>
<protein>
    <recommendedName>
        <fullName evidence="1">HTH marR-type domain-containing protein</fullName>
    </recommendedName>
</protein>
<dbReference type="OrthoDB" id="5195026at2"/>
<dbReference type="EMBL" id="CP011389">
    <property type="protein sequence ID" value="AKH16991.1"/>
    <property type="molecule type" value="Genomic_DNA"/>
</dbReference>
<dbReference type="InterPro" id="IPR036388">
    <property type="entry name" value="WH-like_DNA-bd_sf"/>
</dbReference>
<dbReference type="Proteomes" id="UP000034024">
    <property type="component" value="Chromosome"/>
</dbReference>
<organism evidence="2 3">
    <name type="scientific">Deinococcus soli</name>
    <name type="common">ex Cha et al. 2016</name>
    <dbReference type="NCBI Taxonomy" id="1309411"/>
    <lineage>
        <taxon>Bacteria</taxon>
        <taxon>Thermotogati</taxon>
        <taxon>Deinococcota</taxon>
        <taxon>Deinococci</taxon>
        <taxon>Deinococcales</taxon>
        <taxon>Deinococcaceae</taxon>
        <taxon>Deinococcus</taxon>
    </lineage>
</organism>
<dbReference type="Gene3D" id="1.10.10.10">
    <property type="entry name" value="Winged helix-like DNA-binding domain superfamily/Winged helix DNA-binding domain"/>
    <property type="match status" value="1"/>
</dbReference>
<dbReference type="Pfam" id="PF12802">
    <property type="entry name" value="MarR_2"/>
    <property type="match status" value="1"/>
</dbReference>
<dbReference type="PANTHER" id="PTHR33164">
    <property type="entry name" value="TRANSCRIPTIONAL REGULATOR, MARR FAMILY"/>
    <property type="match status" value="1"/>
</dbReference>
<dbReference type="PANTHER" id="PTHR33164:SF99">
    <property type="entry name" value="MARR FAMILY REGULATORY PROTEIN"/>
    <property type="match status" value="1"/>
</dbReference>
<dbReference type="SUPFAM" id="SSF46785">
    <property type="entry name" value="Winged helix' DNA-binding domain"/>
    <property type="match status" value="1"/>
</dbReference>
<evidence type="ECO:0000313" key="2">
    <source>
        <dbReference type="EMBL" id="AKH16991.1"/>
    </source>
</evidence>
<sequence>MTTNLETRWQTLDHEWQTVSRALEHALNTHHDLSLSEYRVLAALEAKHDHHHRMQVLADLAGLSQSATTRLVARLEAQDCGLLARYMCPTDRRGVYTEITPTGLAKLTRARQTVQDTLAGLWTGRDTPTPA</sequence>
<name>A0A0F7JL57_9DEIO</name>